<accession>A0A8J5XN80</accession>
<reference evidence="3" key="1">
    <citation type="submission" date="2021-05" db="EMBL/GenBank/DDBJ databases">
        <title>The genome of the haptophyte Pavlova lutheri (Diacronema luteri, Pavlovales) - a model for lipid biosynthesis in eukaryotic algae.</title>
        <authorList>
            <person name="Hulatt C.J."/>
            <person name="Posewitz M.C."/>
        </authorList>
    </citation>
    <scope>NUCLEOTIDE SEQUENCE</scope>
    <source>
        <strain evidence="3">NIVA-4/92</strain>
    </source>
</reference>
<dbReference type="AlphaFoldDB" id="A0A8J5XN80"/>
<organism evidence="3 4">
    <name type="scientific">Diacronema lutheri</name>
    <name type="common">Unicellular marine alga</name>
    <name type="synonym">Monochrysis lutheri</name>
    <dbReference type="NCBI Taxonomy" id="2081491"/>
    <lineage>
        <taxon>Eukaryota</taxon>
        <taxon>Haptista</taxon>
        <taxon>Haptophyta</taxon>
        <taxon>Pavlovophyceae</taxon>
        <taxon>Pavlovales</taxon>
        <taxon>Pavlovaceae</taxon>
        <taxon>Diacronema</taxon>
    </lineage>
</organism>
<evidence type="ECO:0000313" key="3">
    <source>
        <dbReference type="EMBL" id="KAG8462265.1"/>
    </source>
</evidence>
<feature type="transmembrane region" description="Helical" evidence="2">
    <location>
        <begin position="126"/>
        <end position="150"/>
    </location>
</feature>
<gene>
    <name evidence="3" type="ORF">KFE25_012085</name>
</gene>
<proteinExistence type="predicted"/>
<protein>
    <submittedName>
        <fullName evidence="3">Uncharacterized protein</fullName>
    </submittedName>
</protein>
<name>A0A8J5XN80_DIALT</name>
<evidence type="ECO:0000256" key="2">
    <source>
        <dbReference type="SAM" id="Phobius"/>
    </source>
</evidence>
<feature type="compositionally biased region" description="Low complexity" evidence="1">
    <location>
        <begin position="333"/>
        <end position="345"/>
    </location>
</feature>
<keyword evidence="2" id="KW-0472">Membrane</keyword>
<keyword evidence="2" id="KW-0812">Transmembrane</keyword>
<dbReference type="Proteomes" id="UP000751190">
    <property type="component" value="Unassembled WGS sequence"/>
</dbReference>
<sequence length="351" mass="38348">MKARQGDDGLEPLTEWRDCLRTAGYTAEALEAAFALPKDVAALKALLGLDGEHNRIAWLGFVGAVRMRLHIAAPEPDVAPPPLPRRFERAPAVRSIAWSALFAANCATFVMAVLSHGFSLATAEDVVSALGLAITLWAFSLCCCVLEGLLSQPILVFVMDSKSGWNDDPSMREPILALVQYGSVRFWCGCSDRAAVDLLLYALAFLSFFTADMTGYATASLGIIHSMRFFAEVSTAYTMLAGLAERLKYLCAAEILARCEEAVAATSEWEQWRQHVLLGRCHLANHILWHATVGHGHRQLAQAAKRHDLPPIAQRLQQQQEQQQHDLPPIVPSPAEAAVAPSSGSRPERTL</sequence>
<evidence type="ECO:0000313" key="4">
    <source>
        <dbReference type="Proteomes" id="UP000751190"/>
    </source>
</evidence>
<feature type="region of interest" description="Disordered" evidence="1">
    <location>
        <begin position="314"/>
        <end position="351"/>
    </location>
</feature>
<feature type="transmembrane region" description="Helical" evidence="2">
    <location>
        <begin position="95"/>
        <end position="114"/>
    </location>
</feature>
<keyword evidence="2" id="KW-1133">Transmembrane helix</keyword>
<keyword evidence="4" id="KW-1185">Reference proteome</keyword>
<dbReference type="EMBL" id="JAGTXO010000021">
    <property type="protein sequence ID" value="KAG8462265.1"/>
    <property type="molecule type" value="Genomic_DNA"/>
</dbReference>
<evidence type="ECO:0000256" key="1">
    <source>
        <dbReference type="SAM" id="MobiDB-lite"/>
    </source>
</evidence>
<comment type="caution">
    <text evidence="3">The sequence shown here is derived from an EMBL/GenBank/DDBJ whole genome shotgun (WGS) entry which is preliminary data.</text>
</comment>